<keyword evidence="10 12" id="KW-0456">Lyase</keyword>
<evidence type="ECO:0000256" key="5">
    <source>
        <dbReference type="ARBA" id="ARBA00011270"/>
    </source>
</evidence>
<comment type="similarity">
    <text evidence="4 12">Belongs to the TrpB family.</text>
</comment>
<comment type="caution">
    <text evidence="14">The sequence shown here is derived from an EMBL/GenBank/DDBJ whole genome shotgun (WGS) entry which is preliminary data.</text>
</comment>
<evidence type="ECO:0000256" key="2">
    <source>
        <dbReference type="ARBA" id="ARBA00002786"/>
    </source>
</evidence>
<accession>A0A542SLZ7</accession>
<sequence>MNHISGPYFGDFGGRYVPEALIAALDELDREYHAAIVDPQFVAELRRLERDYTGRPNPLTEVPRFAAHGGGARIFLKREDLNHTGSHKINNVLGQALLVKRMGKTRVIAETGAGQHGVATATAAALMDLECVIYMGEEDTRRQALNVARMRLLGATVVPVTIGTRTLKDAINEALRDWVANVENTHYLLGTVTGPHPFPEMVREFHSVIGKEAREQVLAATGRLPDAVVACVGGGSNAMGIFSGFLNDDAVKLYGFEAGGEGIDSGRHASRFSGGAPGVLHGARSYLLQDEDGQTLPSHSVSAGLDYPSVGPQHSYLHDIGRVEYAPITDTEAMEAFALLSKTEGILPAIESAHALAGGLKVAGKLGPDAVVIVNLSGRGDKDVETAAKWFGLVPSEQEAK</sequence>
<dbReference type="FunFam" id="3.40.50.1100:FF:000004">
    <property type="entry name" value="Tryptophan synthase beta chain"/>
    <property type="match status" value="1"/>
</dbReference>
<comment type="function">
    <text evidence="2 12">The beta subunit is responsible for the synthesis of L-tryptophan from indole and L-serine.</text>
</comment>
<dbReference type="EC" id="4.2.1.20" evidence="12"/>
<evidence type="ECO:0000256" key="4">
    <source>
        <dbReference type="ARBA" id="ARBA00009982"/>
    </source>
</evidence>
<evidence type="ECO:0000259" key="13">
    <source>
        <dbReference type="Pfam" id="PF00291"/>
    </source>
</evidence>
<dbReference type="GO" id="GO:0005737">
    <property type="term" value="C:cytoplasm"/>
    <property type="evidence" value="ECO:0007669"/>
    <property type="project" value="TreeGrafter"/>
</dbReference>
<evidence type="ECO:0000256" key="7">
    <source>
        <dbReference type="ARBA" id="ARBA00022822"/>
    </source>
</evidence>
<dbReference type="InterPro" id="IPR006653">
    <property type="entry name" value="Trp_synth_b_CS"/>
</dbReference>
<evidence type="ECO:0000256" key="9">
    <source>
        <dbReference type="ARBA" id="ARBA00023141"/>
    </source>
</evidence>
<organism evidence="14 15">
    <name type="scientific">Rarobacter incanus</name>
    <dbReference type="NCBI Taxonomy" id="153494"/>
    <lineage>
        <taxon>Bacteria</taxon>
        <taxon>Bacillati</taxon>
        <taxon>Actinomycetota</taxon>
        <taxon>Actinomycetes</taxon>
        <taxon>Micrococcales</taxon>
        <taxon>Rarobacteraceae</taxon>
        <taxon>Rarobacter</taxon>
    </lineage>
</organism>
<comment type="catalytic activity">
    <reaction evidence="11 12">
        <text>(1S,2R)-1-C-(indol-3-yl)glycerol 3-phosphate + L-serine = D-glyceraldehyde 3-phosphate + L-tryptophan + H2O</text>
        <dbReference type="Rhea" id="RHEA:10532"/>
        <dbReference type="ChEBI" id="CHEBI:15377"/>
        <dbReference type="ChEBI" id="CHEBI:33384"/>
        <dbReference type="ChEBI" id="CHEBI:57912"/>
        <dbReference type="ChEBI" id="CHEBI:58866"/>
        <dbReference type="ChEBI" id="CHEBI:59776"/>
        <dbReference type="EC" id="4.2.1.20"/>
    </reaction>
</comment>
<dbReference type="CDD" id="cd06446">
    <property type="entry name" value="Trp-synth_B"/>
    <property type="match status" value="1"/>
</dbReference>
<dbReference type="InterPro" id="IPR001926">
    <property type="entry name" value="TrpB-like_PALP"/>
</dbReference>
<dbReference type="SUPFAM" id="SSF53686">
    <property type="entry name" value="Tryptophan synthase beta subunit-like PLP-dependent enzymes"/>
    <property type="match status" value="1"/>
</dbReference>
<dbReference type="AlphaFoldDB" id="A0A542SLZ7"/>
<dbReference type="Proteomes" id="UP000316181">
    <property type="component" value="Unassembled WGS sequence"/>
</dbReference>
<evidence type="ECO:0000256" key="8">
    <source>
        <dbReference type="ARBA" id="ARBA00022898"/>
    </source>
</evidence>
<gene>
    <name evidence="12" type="primary">trpB</name>
    <name evidence="14" type="ORF">FB389_0273</name>
</gene>
<dbReference type="InterPro" id="IPR023026">
    <property type="entry name" value="Trp_synth_beta/beta-like"/>
</dbReference>
<evidence type="ECO:0000256" key="1">
    <source>
        <dbReference type="ARBA" id="ARBA00001933"/>
    </source>
</evidence>
<dbReference type="PANTHER" id="PTHR48077">
    <property type="entry name" value="TRYPTOPHAN SYNTHASE-RELATED"/>
    <property type="match status" value="1"/>
</dbReference>
<comment type="cofactor">
    <cofactor evidence="1 12">
        <name>pyridoxal 5'-phosphate</name>
        <dbReference type="ChEBI" id="CHEBI:597326"/>
    </cofactor>
</comment>
<keyword evidence="7 12" id="KW-0822">Tryptophan biosynthesis</keyword>
<dbReference type="HAMAP" id="MF_00133">
    <property type="entry name" value="Trp_synth_beta"/>
    <property type="match status" value="1"/>
</dbReference>
<evidence type="ECO:0000313" key="14">
    <source>
        <dbReference type="EMBL" id="TQK75642.1"/>
    </source>
</evidence>
<evidence type="ECO:0000256" key="3">
    <source>
        <dbReference type="ARBA" id="ARBA00004733"/>
    </source>
</evidence>
<feature type="domain" description="Tryptophan synthase beta chain-like PALP" evidence="13">
    <location>
        <begin position="54"/>
        <end position="378"/>
    </location>
</feature>
<evidence type="ECO:0000256" key="10">
    <source>
        <dbReference type="ARBA" id="ARBA00023239"/>
    </source>
</evidence>
<dbReference type="InterPro" id="IPR036052">
    <property type="entry name" value="TrpB-like_PALP_sf"/>
</dbReference>
<dbReference type="InterPro" id="IPR006654">
    <property type="entry name" value="Trp_synth_beta"/>
</dbReference>
<evidence type="ECO:0000256" key="12">
    <source>
        <dbReference type="HAMAP-Rule" id="MF_00133"/>
    </source>
</evidence>
<keyword evidence="9 12" id="KW-0057">Aromatic amino acid biosynthesis</keyword>
<dbReference type="PIRSF" id="PIRSF001413">
    <property type="entry name" value="Trp_syn_beta"/>
    <property type="match status" value="1"/>
</dbReference>
<comment type="subunit">
    <text evidence="5 12">Tetramer of two alpha and two beta chains.</text>
</comment>
<comment type="pathway">
    <text evidence="3 12">Amino-acid biosynthesis; L-tryptophan biosynthesis; L-tryptophan from chorismate: step 5/5.</text>
</comment>
<dbReference type="Pfam" id="PF00291">
    <property type="entry name" value="PALP"/>
    <property type="match status" value="1"/>
</dbReference>
<keyword evidence="6 12" id="KW-0028">Amino-acid biosynthesis</keyword>
<dbReference type="EMBL" id="VFNV01000001">
    <property type="protein sequence ID" value="TQK75642.1"/>
    <property type="molecule type" value="Genomic_DNA"/>
</dbReference>
<evidence type="ECO:0000256" key="6">
    <source>
        <dbReference type="ARBA" id="ARBA00022605"/>
    </source>
</evidence>
<keyword evidence="8 12" id="KW-0663">Pyridoxal phosphate</keyword>
<feature type="modified residue" description="N6-(pyridoxal phosphate)lysine" evidence="12">
    <location>
        <position position="88"/>
    </location>
</feature>
<dbReference type="PANTHER" id="PTHR48077:SF3">
    <property type="entry name" value="TRYPTOPHAN SYNTHASE"/>
    <property type="match status" value="1"/>
</dbReference>
<reference evidence="14 15" key="1">
    <citation type="submission" date="2019-06" db="EMBL/GenBank/DDBJ databases">
        <title>Sequencing the genomes of 1000 actinobacteria strains.</title>
        <authorList>
            <person name="Klenk H.-P."/>
        </authorList>
    </citation>
    <scope>NUCLEOTIDE SEQUENCE [LARGE SCALE GENOMIC DNA]</scope>
    <source>
        <strain evidence="14 15">DSM 10596</strain>
    </source>
</reference>
<protein>
    <recommendedName>
        <fullName evidence="12">Tryptophan synthase beta chain</fullName>
        <ecNumber evidence="12">4.2.1.20</ecNumber>
    </recommendedName>
</protein>
<dbReference type="FunFam" id="3.40.50.1100:FF:000001">
    <property type="entry name" value="Tryptophan synthase beta chain"/>
    <property type="match status" value="1"/>
</dbReference>
<dbReference type="PROSITE" id="PS00168">
    <property type="entry name" value="TRP_SYNTHASE_BETA"/>
    <property type="match status" value="1"/>
</dbReference>
<dbReference type="Gene3D" id="3.40.50.1100">
    <property type="match status" value="2"/>
</dbReference>
<dbReference type="NCBIfam" id="TIGR00263">
    <property type="entry name" value="trpB"/>
    <property type="match status" value="1"/>
</dbReference>
<keyword evidence="15" id="KW-1185">Reference proteome</keyword>
<proteinExistence type="inferred from homology"/>
<evidence type="ECO:0000256" key="11">
    <source>
        <dbReference type="ARBA" id="ARBA00049047"/>
    </source>
</evidence>
<dbReference type="UniPathway" id="UPA00035">
    <property type="reaction ID" value="UER00044"/>
</dbReference>
<dbReference type="GO" id="GO:0004834">
    <property type="term" value="F:tryptophan synthase activity"/>
    <property type="evidence" value="ECO:0007669"/>
    <property type="project" value="UniProtKB-UniRule"/>
</dbReference>
<name>A0A542SLZ7_9MICO</name>
<evidence type="ECO:0000313" key="15">
    <source>
        <dbReference type="Proteomes" id="UP000316181"/>
    </source>
</evidence>